<dbReference type="PANTHER" id="PTHR30619:SF1">
    <property type="entry name" value="RECOMBINATION PROTEIN 2"/>
    <property type="match status" value="1"/>
</dbReference>
<dbReference type="CDD" id="cd07731">
    <property type="entry name" value="ComA-like_MBL-fold"/>
    <property type="match status" value="1"/>
</dbReference>
<dbReference type="PANTHER" id="PTHR30619">
    <property type="entry name" value="DNA INTERNALIZATION/COMPETENCE PROTEIN COMEC/REC2"/>
    <property type="match status" value="1"/>
</dbReference>
<dbReference type="EMBL" id="CP043641">
    <property type="protein sequence ID" value="QNE34230.1"/>
    <property type="molecule type" value="Genomic_DNA"/>
</dbReference>
<dbReference type="SMART" id="SM00849">
    <property type="entry name" value="Lactamase_B"/>
    <property type="match status" value="1"/>
</dbReference>
<dbReference type="KEGG" id="lse:F1C12_03155"/>
<evidence type="ECO:0000313" key="9">
    <source>
        <dbReference type="EMBL" id="QNE34230.1"/>
    </source>
</evidence>
<reference evidence="10" key="1">
    <citation type="submission" date="2019-09" db="EMBL/GenBank/DDBJ databases">
        <title>Antimicrobial potential of Antarctic Bacteria.</title>
        <authorList>
            <person name="Benaud N."/>
            <person name="Edwards R.J."/>
            <person name="Ferrari B.C."/>
        </authorList>
    </citation>
    <scope>NUCLEOTIDE SEQUENCE [LARGE SCALE GENOMIC DNA]</scope>
    <source>
        <strain evidence="10">INR9</strain>
    </source>
</reference>
<feature type="transmembrane region" description="Helical" evidence="7">
    <location>
        <begin position="420"/>
        <end position="438"/>
    </location>
</feature>
<dbReference type="Gene3D" id="3.60.15.10">
    <property type="entry name" value="Ribonuclease Z/Hydroxyacylglutathione hydrolase-like"/>
    <property type="match status" value="1"/>
</dbReference>
<evidence type="ECO:0000256" key="7">
    <source>
        <dbReference type="SAM" id="Phobius"/>
    </source>
</evidence>
<evidence type="ECO:0000256" key="5">
    <source>
        <dbReference type="ARBA" id="ARBA00023136"/>
    </source>
</evidence>
<evidence type="ECO:0000259" key="8">
    <source>
        <dbReference type="SMART" id="SM00849"/>
    </source>
</evidence>
<keyword evidence="5 7" id="KW-0472">Membrane</keyword>
<gene>
    <name evidence="9" type="ORF">F1C12_03155</name>
</gene>
<feature type="transmembrane region" description="Helical" evidence="7">
    <location>
        <begin position="28"/>
        <end position="47"/>
    </location>
</feature>
<name>A0A7G6Y6W5_9MICO</name>
<dbReference type="SUPFAM" id="SSF56281">
    <property type="entry name" value="Metallo-hydrolase/oxidoreductase"/>
    <property type="match status" value="1"/>
</dbReference>
<keyword evidence="9" id="KW-0378">Hydrolase</keyword>
<keyword evidence="3 7" id="KW-0812">Transmembrane</keyword>
<feature type="transmembrane region" description="Helical" evidence="7">
    <location>
        <begin position="445"/>
        <end position="464"/>
    </location>
</feature>
<organism evidence="9 10">
    <name type="scientific">Leifsonia shinshuensis</name>
    <dbReference type="NCBI Taxonomy" id="150026"/>
    <lineage>
        <taxon>Bacteria</taxon>
        <taxon>Bacillati</taxon>
        <taxon>Actinomycetota</taxon>
        <taxon>Actinomycetes</taxon>
        <taxon>Micrococcales</taxon>
        <taxon>Microbacteriaceae</taxon>
        <taxon>Leifsonia</taxon>
    </lineage>
</organism>
<keyword evidence="4 7" id="KW-1133">Transmembrane helix</keyword>
<protein>
    <submittedName>
        <fullName evidence="9">MBL fold metallo-hydrolase</fullName>
    </submittedName>
</protein>
<sequence length="989" mass="100111">MPDLRLAIPAAALWVCCGVGVGAAAVMPALAAVAGVAAVVTLSVAALRSCGGLRRRGHGGASTRPRAILPASAVSIALAAVALGAVSVATAAPARSTPALEAAAREHQQVEVALRVEGSPKRSAPGLDGSEHWRLRGTTVGGSAAGVPVSVIVPADLRTVRAITLGSVIALTASVRPNDPGEATTFTLRGTTSLTIREPPPPWLAWPAPVRSAFAEASARTPGDGGDLLPGLAIGDEAAVTADLDAAMKASALSHLTAVSGANCALVTGLVFLLARVAGLGRRSRIVAAATALGAFVVLVGPGASVIRAAAMASVVLLGLARGRVADGLPALALAVVVLLVHDPWLARDYGFALSVLATTGLLVLARPLALALGRWLPRGVALALAVPLAAQLACQPVLILLTPTLPLFGVPANLVAEPAAPVATVLGCLACLVLPWAPALGEVVVWLAWLPSAWIAAVARFSAGLPGAALPWPDGLVGVGLCALVLVAVALLAARSRLPRPVGSTAAIALVGGTTVYAGVLGGLGVGAALGRPGDWVYAACDVGQGDALLLRDDGHVGLIDVGRRPQPVADCLDTLGVARLDWVLLTHFDADHVGGADAVLGRTGRAFVGQADRPADTALLTRLAAAGIAVEQIHAGAAGALGRLRWRVVWPPPPGLGETALSGNAGSLVLRTDGAGVDALFLGDLGEHEQDLLLRTGALGAVEVVKVSHHGSADQSAALYEGIHARLGLVSVGDDNGYGHPTARALDLLARSGTAAARTDRSGMLLVSPGPDGPRLWAERDDPGAAAAAGGPLYPLYGRGGTWRHEATAGAVHEVGRPARPRRAPSRSSPGTRSARRRSSWCPAPRGSSQTGPRGCCATASSRRTRAWRSATSRRRTTRRGSCSPSRAPPCSGSPGSSGWTRSRRPGTRSSPICSTTWPPRPTARSSSCGTPAGCAARSCSTRSAPGPAEVSRSSAPSSRRTPRSTTSPRPSSRPPGARSPRARCGR</sequence>
<feature type="transmembrane region" description="Helical" evidence="7">
    <location>
        <begin position="476"/>
        <end position="495"/>
    </location>
</feature>
<feature type="transmembrane region" description="Helical" evidence="7">
    <location>
        <begin position="381"/>
        <end position="400"/>
    </location>
</feature>
<feature type="compositionally biased region" description="Low complexity" evidence="6">
    <location>
        <begin position="954"/>
        <end position="982"/>
    </location>
</feature>
<feature type="compositionally biased region" description="Basic residues" evidence="6">
    <location>
        <begin position="865"/>
        <end position="881"/>
    </location>
</feature>
<feature type="transmembrane region" description="Helical" evidence="7">
    <location>
        <begin position="507"/>
        <end position="531"/>
    </location>
</feature>
<feature type="region of interest" description="Disordered" evidence="6">
    <location>
        <begin position="763"/>
        <end position="786"/>
    </location>
</feature>
<dbReference type="InterPro" id="IPR001279">
    <property type="entry name" value="Metallo-B-lactamas"/>
</dbReference>
<dbReference type="GO" id="GO:0016787">
    <property type="term" value="F:hydrolase activity"/>
    <property type="evidence" value="ECO:0007669"/>
    <property type="project" value="UniProtKB-KW"/>
</dbReference>
<evidence type="ECO:0000256" key="1">
    <source>
        <dbReference type="ARBA" id="ARBA00004651"/>
    </source>
</evidence>
<feature type="transmembrane region" description="Helical" evidence="7">
    <location>
        <begin position="286"/>
        <end position="311"/>
    </location>
</feature>
<proteinExistence type="predicted"/>
<feature type="compositionally biased region" description="Polar residues" evidence="6">
    <location>
        <begin position="915"/>
        <end position="932"/>
    </location>
</feature>
<dbReference type="AlphaFoldDB" id="A0A7G6Y6W5"/>
<evidence type="ECO:0000256" key="4">
    <source>
        <dbReference type="ARBA" id="ARBA00022989"/>
    </source>
</evidence>
<feature type="transmembrane region" description="Helical" evidence="7">
    <location>
        <begin position="252"/>
        <end position="274"/>
    </location>
</feature>
<evidence type="ECO:0000256" key="3">
    <source>
        <dbReference type="ARBA" id="ARBA00022692"/>
    </source>
</evidence>
<keyword evidence="2" id="KW-1003">Cell membrane</keyword>
<comment type="subcellular location">
    <subcellularLocation>
        <location evidence="1">Cell membrane</location>
        <topology evidence="1">Multi-pass membrane protein</topology>
    </subcellularLocation>
</comment>
<dbReference type="InterPro" id="IPR004477">
    <property type="entry name" value="ComEC_N"/>
</dbReference>
<feature type="domain" description="Metallo-beta-lactamase" evidence="8">
    <location>
        <begin position="546"/>
        <end position="736"/>
    </location>
</feature>
<feature type="transmembrane region" description="Helical" evidence="7">
    <location>
        <begin position="68"/>
        <end position="92"/>
    </location>
</feature>
<accession>A0A7G6Y6W5</accession>
<feature type="region of interest" description="Disordered" evidence="6">
    <location>
        <begin position="813"/>
        <end position="989"/>
    </location>
</feature>
<feature type="transmembrane region" description="Helical" evidence="7">
    <location>
        <begin position="350"/>
        <end position="369"/>
    </location>
</feature>
<dbReference type="NCBIfam" id="TIGR00360">
    <property type="entry name" value="ComEC_N-term"/>
    <property type="match status" value="1"/>
</dbReference>
<evidence type="ECO:0000256" key="2">
    <source>
        <dbReference type="ARBA" id="ARBA00022475"/>
    </source>
</evidence>
<evidence type="ECO:0000256" key="6">
    <source>
        <dbReference type="SAM" id="MobiDB-lite"/>
    </source>
</evidence>
<dbReference type="Proteomes" id="UP000515511">
    <property type="component" value="Chromosome"/>
</dbReference>
<dbReference type="InterPro" id="IPR035681">
    <property type="entry name" value="ComA-like_MBL"/>
</dbReference>
<dbReference type="InterPro" id="IPR036866">
    <property type="entry name" value="RibonucZ/Hydroxyglut_hydro"/>
</dbReference>
<dbReference type="GO" id="GO:0005886">
    <property type="term" value="C:plasma membrane"/>
    <property type="evidence" value="ECO:0007669"/>
    <property type="project" value="UniProtKB-SubCell"/>
</dbReference>
<dbReference type="Pfam" id="PF03772">
    <property type="entry name" value="Competence"/>
    <property type="match status" value="1"/>
</dbReference>
<feature type="compositionally biased region" description="Low complexity" evidence="6">
    <location>
        <begin position="882"/>
        <end position="903"/>
    </location>
</feature>
<dbReference type="InterPro" id="IPR052159">
    <property type="entry name" value="Competence_DNA_uptake"/>
</dbReference>
<dbReference type="Pfam" id="PF00753">
    <property type="entry name" value="Lactamase_B"/>
    <property type="match status" value="1"/>
</dbReference>
<evidence type="ECO:0000313" key="10">
    <source>
        <dbReference type="Proteomes" id="UP000515511"/>
    </source>
</evidence>